<feature type="binding site" evidence="5">
    <location>
        <position position="162"/>
    </location>
    <ligand>
        <name>ATP</name>
        <dbReference type="ChEBI" id="CHEBI:30616"/>
    </ligand>
</feature>
<dbReference type="Gene3D" id="1.10.533.10">
    <property type="entry name" value="Death Domain, Fas"/>
    <property type="match status" value="1"/>
</dbReference>
<keyword evidence="3" id="KW-0418">Kinase</keyword>
<dbReference type="InterPro" id="IPR011009">
    <property type="entry name" value="Kinase-like_dom_sf"/>
</dbReference>
<dbReference type="PANTHER" id="PTHR48016">
    <property type="entry name" value="MAP KINASE KINASE KINASE SSK2-RELATED-RELATED"/>
    <property type="match status" value="1"/>
</dbReference>
<reference evidence="9" key="1">
    <citation type="submission" date="2025-08" db="UniProtKB">
        <authorList>
            <consortium name="RefSeq"/>
        </authorList>
    </citation>
    <scope>IDENTIFICATION</scope>
</reference>
<dbReference type="PANTHER" id="PTHR48016:SF56">
    <property type="entry name" value="MAPKK KINASE"/>
    <property type="match status" value="1"/>
</dbReference>
<dbReference type="SMART" id="SM00220">
    <property type="entry name" value="S_TKc"/>
    <property type="match status" value="1"/>
</dbReference>
<dbReference type="InterPro" id="IPR000719">
    <property type="entry name" value="Prot_kinase_dom"/>
</dbReference>
<evidence type="ECO:0000256" key="3">
    <source>
        <dbReference type="ARBA" id="ARBA00022777"/>
    </source>
</evidence>
<dbReference type="PROSITE" id="PS00107">
    <property type="entry name" value="PROTEIN_KINASE_ATP"/>
    <property type="match status" value="1"/>
</dbReference>
<dbReference type="RefSeq" id="XP_055898671.1">
    <property type="nucleotide sequence ID" value="XM_056042696.1"/>
</dbReference>
<dbReference type="InterPro" id="IPR011029">
    <property type="entry name" value="DEATH-like_dom_sf"/>
</dbReference>
<dbReference type="Proteomes" id="UP001165740">
    <property type="component" value="Chromosome 9"/>
</dbReference>
<dbReference type="GeneID" id="106071090"/>
<evidence type="ECO:0000256" key="5">
    <source>
        <dbReference type="PROSITE-ProRule" id="PRU10141"/>
    </source>
</evidence>
<feature type="domain" description="Protein kinase" evidence="6">
    <location>
        <begin position="131"/>
        <end position="394"/>
    </location>
</feature>
<keyword evidence="4 5" id="KW-0067">ATP-binding</keyword>
<evidence type="ECO:0000313" key="9">
    <source>
        <dbReference type="RefSeq" id="XP_055898671.1"/>
    </source>
</evidence>
<feature type="domain" description="CARD" evidence="7">
    <location>
        <begin position="7"/>
        <end position="97"/>
    </location>
</feature>
<dbReference type="InterPro" id="IPR050538">
    <property type="entry name" value="MAP_kinase_kinase_kinase"/>
</dbReference>
<protein>
    <submittedName>
        <fullName evidence="9">Uncharacterized protein LOC106071090 isoform X1</fullName>
    </submittedName>
</protein>
<dbReference type="InterPro" id="IPR001315">
    <property type="entry name" value="CARD"/>
</dbReference>
<keyword evidence="1" id="KW-0808">Transferase</keyword>
<dbReference type="GO" id="GO:0004672">
    <property type="term" value="F:protein kinase activity"/>
    <property type="evidence" value="ECO:0007669"/>
    <property type="project" value="InterPro"/>
</dbReference>
<dbReference type="Pfam" id="PF00069">
    <property type="entry name" value="Pkinase"/>
    <property type="match status" value="1"/>
</dbReference>
<evidence type="ECO:0000313" key="8">
    <source>
        <dbReference type="Proteomes" id="UP001165740"/>
    </source>
</evidence>
<proteinExistence type="predicted"/>
<name>A0A9W3BGS8_BIOGL</name>
<dbReference type="Pfam" id="PF00619">
    <property type="entry name" value="CARD"/>
    <property type="match status" value="1"/>
</dbReference>
<dbReference type="GO" id="GO:0042981">
    <property type="term" value="P:regulation of apoptotic process"/>
    <property type="evidence" value="ECO:0007669"/>
    <property type="project" value="InterPro"/>
</dbReference>
<accession>A0A9W3BGS8</accession>
<organism evidence="8 9">
    <name type="scientific">Biomphalaria glabrata</name>
    <name type="common">Bloodfluke planorb</name>
    <name type="synonym">Freshwater snail</name>
    <dbReference type="NCBI Taxonomy" id="6526"/>
    <lineage>
        <taxon>Eukaryota</taxon>
        <taxon>Metazoa</taxon>
        <taxon>Spiralia</taxon>
        <taxon>Lophotrochozoa</taxon>
        <taxon>Mollusca</taxon>
        <taxon>Gastropoda</taxon>
        <taxon>Heterobranchia</taxon>
        <taxon>Euthyneura</taxon>
        <taxon>Panpulmonata</taxon>
        <taxon>Hygrophila</taxon>
        <taxon>Lymnaeoidea</taxon>
        <taxon>Planorbidae</taxon>
        <taxon>Biomphalaria</taxon>
    </lineage>
</organism>
<evidence type="ECO:0000259" key="7">
    <source>
        <dbReference type="PROSITE" id="PS50209"/>
    </source>
</evidence>
<evidence type="ECO:0000256" key="2">
    <source>
        <dbReference type="ARBA" id="ARBA00022741"/>
    </source>
</evidence>
<evidence type="ECO:0000259" key="6">
    <source>
        <dbReference type="PROSITE" id="PS50011"/>
    </source>
</evidence>
<sequence>MPEKGKLNEKDFKRLRVNSLYLVEQIEPLNLVDFLFEKDVIDLNDQESIRSKVTQKERAQELLRILFHSGPGQSFNLFLQALKETGYTHVFEKLQDSEQLNTPAALPMADSSLYENLFAFHGDGINEPKNWTQLNYLGSGRFGTVYRANYKKGSAEFECAVKEIRGGSPRDIIKHEASVRNETETLGKLSHEKIIKYYGFCSTNQKFFIFLEYMKGGSLENFIGEKYDKGEKIEEPYAGKIVKQVLEAVAYLHSLNHFHRDIKSANVLMLDEWNVKLADFGLTKELAEITKTYTSCVGTYRFMAPEMFDKKRKYNKPVDIWAIGCILVHLLSGKHPFHDVEENQLHKEMDNNPSPAQEILNKVSEKCRRFFKQTLAINEAGRATAEALLQDRFITGAEQPDIEPDADLEEKSVTRKPISLVESLQFVDAKNIHFTHQDNSSKYQSGGDMHFNHAVRFDNVENLSANNINSLKADAVTNLDTKNTGKVDIGQASNVNIASGTVSVAKAGSVNAGEAETIHIETLGTLIIQ</sequence>
<dbReference type="SUPFAM" id="SSF47986">
    <property type="entry name" value="DEATH domain"/>
    <property type="match status" value="1"/>
</dbReference>
<dbReference type="CDD" id="cd01671">
    <property type="entry name" value="CARD"/>
    <property type="match status" value="1"/>
</dbReference>
<evidence type="ECO:0000256" key="1">
    <source>
        <dbReference type="ARBA" id="ARBA00022679"/>
    </source>
</evidence>
<dbReference type="GO" id="GO:0005524">
    <property type="term" value="F:ATP binding"/>
    <property type="evidence" value="ECO:0007669"/>
    <property type="project" value="UniProtKB-UniRule"/>
</dbReference>
<dbReference type="OrthoDB" id="68483at2759"/>
<keyword evidence="8" id="KW-1185">Reference proteome</keyword>
<keyword evidence="2 5" id="KW-0547">Nucleotide-binding</keyword>
<dbReference type="Gene3D" id="1.10.510.10">
    <property type="entry name" value="Transferase(Phosphotransferase) domain 1"/>
    <property type="match status" value="1"/>
</dbReference>
<dbReference type="SUPFAM" id="SSF56112">
    <property type="entry name" value="Protein kinase-like (PK-like)"/>
    <property type="match status" value="1"/>
</dbReference>
<dbReference type="PROSITE" id="PS50011">
    <property type="entry name" value="PROTEIN_KINASE_DOM"/>
    <property type="match status" value="1"/>
</dbReference>
<gene>
    <name evidence="9" type="primary">LOC106071090</name>
</gene>
<evidence type="ECO:0000256" key="4">
    <source>
        <dbReference type="ARBA" id="ARBA00022840"/>
    </source>
</evidence>
<dbReference type="AlphaFoldDB" id="A0A9W3BGS8"/>
<dbReference type="PROSITE" id="PS50209">
    <property type="entry name" value="CARD"/>
    <property type="match status" value="1"/>
</dbReference>
<dbReference type="InterPro" id="IPR017441">
    <property type="entry name" value="Protein_kinase_ATP_BS"/>
</dbReference>